<gene>
    <name evidence="2" type="ORF">LMG19083_02176</name>
</gene>
<proteinExistence type="predicted"/>
<feature type="compositionally biased region" description="Basic residues" evidence="1">
    <location>
        <begin position="86"/>
        <end position="95"/>
    </location>
</feature>
<organism evidence="2 3">
    <name type="scientific">Ralstonia psammae</name>
    <dbReference type="NCBI Taxonomy" id="3058598"/>
    <lineage>
        <taxon>Bacteria</taxon>
        <taxon>Pseudomonadati</taxon>
        <taxon>Pseudomonadota</taxon>
        <taxon>Betaproteobacteria</taxon>
        <taxon>Burkholderiales</taxon>
        <taxon>Burkholderiaceae</taxon>
        <taxon>Ralstonia</taxon>
    </lineage>
</organism>
<evidence type="ECO:0008006" key="4">
    <source>
        <dbReference type="Google" id="ProtNLM"/>
    </source>
</evidence>
<keyword evidence="3" id="KW-1185">Reference proteome</keyword>
<accession>A0ABM9JER3</accession>
<dbReference type="RefSeq" id="WP_316665691.1">
    <property type="nucleotide sequence ID" value="NZ_CATZBU010000004.1"/>
</dbReference>
<evidence type="ECO:0000313" key="2">
    <source>
        <dbReference type="EMBL" id="CAJ0791622.1"/>
    </source>
</evidence>
<evidence type="ECO:0000313" key="3">
    <source>
        <dbReference type="Proteomes" id="UP001189813"/>
    </source>
</evidence>
<sequence>MHRVITPAQQSKSKPRGHASKPAPEGGHTYQSIVDASLEMTFPASDPISPSAAMYAEQQVSTPRDRTDWSLAVGSKKAPSGVKPATQRKGKTRAQ</sequence>
<feature type="region of interest" description="Disordered" evidence="1">
    <location>
        <begin position="1"/>
        <end position="95"/>
    </location>
</feature>
<comment type="caution">
    <text evidence="2">The sequence shown here is derived from an EMBL/GenBank/DDBJ whole genome shotgun (WGS) entry which is preliminary data.</text>
</comment>
<name>A0ABM9JER3_9RALS</name>
<reference evidence="2 3" key="1">
    <citation type="submission" date="2023-07" db="EMBL/GenBank/DDBJ databases">
        <authorList>
            <person name="Peeters C."/>
        </authorList>
    </citation>
    <scope>NUCLEOTIDE SEQUENCE [LARGE SCALE GENOMIC DNA]</scope>
    <source>
        <strain evidence="2 3">LMG 19083</strain>
    </source>
</reference>
<dbReference type="EMBL" id="CATZBU010000004">
    <property type="protein sequence ID" value="CAJ0791622.1"/>
    <property type="molecule type" value="Genomic_DNA"/>
</dbReference>
<dbReference type="Proteomes" id="UP001189813">
    <property type="component" value="Unassembled WGS sequence"/>
</dbReference>
<protein>
    <recommendedName>
        <fullName evidence="4">Transposase</fullName>
    </recommendedName>
</protein>
<evidence type="ECO:0000256" key="1">
    <source>
        <dbReference type="SAM" id="MobiDB-lite"/>
    </source>
</evidence>